<evidence type="ECO:0000313" key="1">
    <source>
        <dbReference type="EMBL" id="KAJ2846714.1"/>
    </source>
</evidence>
<comment type="caution">
    <text evidence="1">The sequence shown here is derived from an EMBL/GenBank/DDBJ whole genome shotgun (WGS) entry which is preliminary data.</text>
</comment>
<evidence type="ECO:0000313" key="2">
    <source>
        <dbReference type="Proteomes" id="UP001139887"/>
    </source>
</evidence>
<keyword evidence="2" id="KW-1185">Reference proteome</keyword>
<dbReference type="GO" id="GO:0005739">
    <property type="term" value="C:mitochondrion"/>
    <property type="evidence" value="ECO:0007669"/>
    <property type="project" value="InterPro"/>
</dbReference>
<dbReference type="Pfam" id="PF16053">
    <property type="entry name" value="MRP-S34"/>
    <property type="match status" value="1"/>
</dbReference>
<name>A0A9W8I8Q6_9FUNG</name>
<protein>
    <submittedName>
        <fullName evidence="1">Uncharacterized protein</fullName>
    </submittedName>
</protein>
<dbReference type="EMBL" id="JANBUW010000471">
    <property type="protein sequence ID" value="KAJ2846714.1"/>
    <property type="molecule type" value="Genomic_DNA"/>
</dbReference>
<dbReference type="AlphaFoldDB" id="A0A9W8I8Q6"/>
<dbReference type="Proteomes" id="UP001139887">
    <property type="component" value="Unassembled WGS sequence"/>
</dbReference>
<accession>A0A9W8I8Q6</accession>
<dbReference type="InterPro" id="IPR032053">
    <property type="entry name" value="Ribosomal_mS34"/>
</dbReference>
<sequence>MSKLATQILTKTGIPPTVAFETKPKTLPELLNVQRKNAYKTKVMPTHWFEKGFDGCYYEIHKAKYKRYQNEPTHGKAWGILFWRGKQMTDKPHKIRGCLKFNWRIYSSPNEQGIYYDPERAMEVERRRTNMLKEYCEKQAE</sequence>
<reference evidence="1" key="1">
    <citation type="submission" date="2022-07" db="EMBL/GenBank/DDBJ databases">
        <title>Phylogenomic reconstructions and comparative analyses of Kickxellomycotina fungi.</title>
        <authorList>
            <person name="Reynolds N.K."/>
            <person name="Stajich J.E."/>
            <person name="Barry K."/>
            <person name="Grigoriev I.V."/>
            <person name="Crous P."/>
            <person name="Smith M.E."/>
        </authorList>
    </citation>
    <scope>NUCLEOTIDE SEQUENCE</scope>
    <source>
        <strain evidence="1">NRRL 1566</strain>
    </source>
</reference>
<dbReference type="OrthoDB" id="16434at2759"/>
<proteinExistence type="predicted"/>
<gene>
    <name evidence="1" type="ORF">IWW36_004214</name>
</gene>
<dbReference type="GO" id="GO:0003735">
    <property type="term" value="F:structural constituent of ribosome"/>
    <property type="evidence" value="ECO:0007669"/>
    <property type="project" value="InterPro"/>
</dbReference>
<organism evidence="1 2">
    <name type="scientific">Coemansia brasiliensis</name>
    <dbReference type="NCBI Taxonomy" id="2650707"/>
    <lineage>
        <taxon>Eukaryota</taxon>
        <taxon>Fungi</taxon>
        <taxon>Fungi incertae sedis</taxon>
        <taxon>Zoopagomycota</taxon>
        <taxon>Kickxellomycotina</taxon>
        <taxon>Kickxellomycetes</taxon>
        <taxon>Kickxellales</taxon>
        <taxon>Kickxellaceae</taxon>
        <taxon>Coemansia</taxon>
    </lineage>
</organism>